<keyword evidence="2 5" id="KW-0689">Ribosomal protein</keyword>
<dbReference type="PATRIC" id="fig|502682.8.peg.1834"/>
<dbReference type="RefSeq" id="WP_047007598.1">
    <property type="nucleotide sequence ID" value="NZ_CP018097.1"/>
</dbReference>
<dbReference type="OrthoDB" id="9804851at2"/>
<dbReference type="InterPro" id="IPR037229">
    <property type="entry name" value="Ribosomal_bL35_sf"/>
</dbReference>
<dbReference type="InterPro" id="IPR001706">
    <property type="entry name" value="Ribosomal_bL35"/>
</dbReference>
<dbReference type="InterPro" id="IPR021137">
    <property type="entry name" value="Ribosomal_bL35-like"/>
</dbReference>
<dbReference type="HAMAP" id="MF_00514">
    <property type="entry name" value="Ribosomal_bL35"/>
    <property type="match status" value="1"/>
</dbReference>
<dbReference type="GO" id="GO:0003735">
    <property type="term" value="F:structural constituent of ribosome"/>
    <property type="evidence" value="ECO:0007669"/>
    <property type="project" value="InterPro"/>
</dbReference>
<dbReference type="SUPFAM" id="SSF143034">
    <property type="entry name" value="L35p-like"/>
    <property type="match status" value="1"/>
</dbReference>
<sequence>MPKLKTKSGVKKRFKLTATGKVKHGVAGKRHRLISHNAKYIRQQRGTKVLAKADWDAVKKWAPYGLK</sequence>
<evidence type="ECO:0000313" key="7">
    <source>
        <dbReference type="EMBL" id="KLE32220.1"/>
    </source>
</evidence>
<dbReference type="STRING" id="502682.BMF35_a0800"/>
<dbReference type="PRINTS" id="PR00064">
    <property type="entry name" value="RIBOSOMALL35"/>
</dbReference>
<comment type="similarity">
    <text evidence="1 5 6">Belongs to the bacterial ribosomal protein bL35 family.</text>
</comment>
<dbReference type="GO" id="GO:0022625">
    <property type="term" value="C:cytosolic large ribosomal subunit"/>
    <property type="evidence" value="ECO:0007669"/>
    <property type="project" value="TreeGrafter"/>
</dbReference>
<keyword evidence="3 5" id="KW-0687">Ribonucleoprotein</keyword>
<dbReference type="EMBL" id="LBHC01000002">
    <property type="protein sequence ID" value="KLE32220.1"/>
    <property type="molecule type" value="Genomic_DNA"/>
</dbReference>
<accession>A0A0G9MNE4</accession>
<evidence type="ECO:0000256" key="5">
    <source>
        <dbReference type="HAMAP-Rule" id="MF_00514"/>
    </source>
</evidence>
<proteinExistence type="inferred from homology"/>
<evidence type="ECO:0000256" key="6">
    <source>
        <dbReference type="RuleBase" id="RU000568"/>
    </source>
</evidence>
<dbReference type="Gene3D" id="4.10.410.60">
    <property type="match status" value="1"/>
</dbReference>
<protein>
    <recommendedName>
        <fullName evidence="4 5">Large ribosomal subunit protein bL35</fullName>
    </recommendedName>
</protein>
<dbReference type="InterPro" id="IPR018265">
    <property type="entry name" value="Ribosomal_bL35_CS"/>
</dbReference>
<organism evidence="7 8">
    <name type="scientific">Aurantiacibacter gangjinensis</name>
    <dbReference type="NCBI Taxonomy" id="502682"/>
    <lineage>
        <taxon>Bacteria</taxon>
        <taxon>Pseudomonadati</taxon>
        <taxon>Pseudomonadota</taxon>
        <taxon>Alphaproteobacteria</taxon>
        <taxon>Sphingomonadales</taxon>
        <taxon>Erythrobacteraceae</taxon>
        <taxon>Aurantiacibacter</taxon>
    </lineage>
</organism>
<dbReference type="KEGG" id="egn:BMF35_a0800"/>
<evidence type="ECO:0000256" key="1">
    <source>
        <dbReference type="ARBA" id="ARBA00006598"/>
    </source>
</evidence>
<dbReference type="PANTHER" id="PTHR33343">
    <property type="entry name" value="54S RIBOSOMAL PROTEIN BL35M"/>
    <property type="match status" value="1"/>
</dbReference>
<gene>
    <name evidence="5" type="primary">rpmI</name>
    <name evidence="7" type="ORF">AAW01_09000</name>
</gene>
<dbReference type="NCBIfam" id="TIGR00001">
    <property type="entry name" value="rpmI_bact"/>
    <property type="match status" value="1"/>
</dbReference>
<dbReference type="PROSITE" id="PS00936">
    <property type="entry name" value="RIBOSOMAL_L35"/>
    <property type="match status" value="1"/>
</dbReference>
<reference evidence="7 8" key="1">
    <citation type="submission" date="2015-04" db="EMBL/GenBank/DDBJ databases">
        <title>The draft genome sequence of Erythrobacr gangjinensis K7-2.</title>
        <authorList>
            <person name="Zhuang L."/>
            <person name="Liu Y."/>
            <person name="Shao Z."/>
        </authorList>
    </citation>
    <scope>NUCLEOTIDE SEQUENCE [LARGE SCALE GENOMIC DNA]</scope>
    <source>
        <strain evidence="7 8">K7-2</strain>
    </source>
</reference>
<evidence type="ECO:0000256" key="2">
    <source>
        <dbReference type="ARBA" id="ARBA00022980"/>
    </source>
</evidence>
<dbReference type="FunFam" id="4.10.410.60:FF:000001">
    <property type="entry name" value="50S ribosomal protein L35"/>
    <property type="match status" value="1"/>
</dbReference>
<comment type="caution">
    <text evidence="7">The sequence shown here is derived from an EMBL/GenBank/DDBJ whole genome shotgun (WGS) entry which is preliminary data.</text>
</comment>
<evidence type="ECO:0000256" key="4">
    <source>
        <dbReference type="ARBA" id="ARBA00071664"/>
    </source>
</evidence>
<name>A0A0G9MNE4_9SPHN</name>
<dbReference type="Proteomes" id="UP000053070">
    <property type="component" value="Unassembled WGS sequence"/>
</dbReference>
<evidence type="ECO:0000313" key="8">
    <source>
        <dbReference type="Proteomes" id="UP000053070"/>
    </source>
</evidence>
<dbReference type="PANTHER" id="PTHR33343:SF1">
    <property type="entry name" value="LARGE RIBOSOMAL SUBUNIT PROTEIN BL35M"/>
    <property type="match status" value="1"/>
</dbReference>
<dbReference type="Pfam" id="PF01632">
    <property type="entry name" value="Ribosomal_L35p"/>
    <property type="match status" value="1"/>
</dbReference>
<evidence type="ECO:0000256" key="3">
    <source>
        <dbReference type="ARBA" id="ARBA00023274"/>
    </source>
</evidence>
<keyword evidence="8" id="KW-1185">Reference proteome</keyword>
<dbReference type="GO" id="GO:0006412">
    <property type="term" value="P:translation"/>
    <property type="evidence" value="ECO:0007669"/>
    <property type="project" value="UniProtKB-UniRule"/>
</dbReference>
<dbReference type="AlphaFoldDB" id="A0A0G9MNE4"/>